<accession>A0A165HEB3</accession>
<protein>
    <submittedName>
        <fullName evidence="1">Uncharacterized protein</fullName>
    </submittedName>
</protein>
<dbReference type="GeneID" id="28894075"/>
<proteinExistence type="predicted"/>
<dbReference type="RefSeq" id="XP_018188936.1">
    <property type="nucleotide sequence ID" value="XM_018328938.1"/>
</dbReference>
<gene>
    <name evidence="1" type="ORF">L228DRAFT_115132</name>
</gene>
<evidence type="ECO:0000313" key="1">
    <source>
        <dbReference type="EMBL" id="KZF23381.1"/>
    </source>
</evidence>
<name>A0A165HEB3_XYLHT</name>
<dbReference type="Proteomes" id="UP000076632">
    <property type="component" value="Unassembled WGS sequence"/>
</dbReference>
<sequence length="93" mass="10289">MSLALYVIAHVLGASRGQFQSPISAVPAPDAPYPCFRTVVEMDDKFNSQAASFSAVFAHRIPLLPLLNKPCKPALFSQSPNMWSRRSLLSWIQ</sequence>
<keyword evidence="2" id="KW-1185">Reference proteome</keyword>
<evidence type="ECO:0000313" key="2">
    <source>
        <dbReference type="Proteomes" id="UP000076632"/>
    </source>
</evidence>
<dbReference type="InParanoid" id="A0A165HEB3"/>
<dbReference type="AlphaFoldDB" id="A0A165HEB3"/>
<dbReference type="EMBL" id="KV407457">
    <property type="protein sequence ID" value="KZF23381.1"/>
    <property type="molecule type" value="Genomic_DNA"/>
</dbReference>
<reference evidence="1 2" key="1">
    <citation type="journal article" date="2016" name="Fungal Biol.">
        <title>The genome of Xylona heveae provides a window into fungal endophytism.</title>
        <authorList>
            <person name="Gazis R."/>
            <person name="Kuo A."/>
            <person name="Riley R."/>
            <person name="LaButti K."/>
            <person name="Lipzen A."/>
            <person name="Lin J."/>
            <person name="Amirebrahimi M."/>
            <person name="Hesse C.N."/>
            <person name="Spatafora J.W."/>
            <person name="Henrissat B."/>
            <person name="Hainaut M."/>
            <person name="Grigoriev I.V."/>
            <person name="Hibbett D.S."/>
        </authorList>
    </citation>
    <scope>NUCLEOTIDE SEQUENCE [LARGE SCALE GENOMIC DNA]</scope>
    <source>
        <strain evidence="1 2">TC161</strain>
    </source>
</reference>
<organism evidence="1 2">
    <name type="scientific">Xylona heveae (strain CBS 132557 / TC161)</name>
    <dbReference type="NCBI Taxonomy" id="1328760"/>
    <lineage>
        <taxon>Eukaryota</taxon>
        <taxon>Fungi</taxon>
        <taxon>Dikarya</taxon>
        <taxon>Ascomycota</taxon>
        <taxon>Pezizomycotina</taxon>
        <taxon>Xylonomycetes</taxon>
        <taxon>Xylonales</taxon>
        <taxon>Xylonaceae</taxon>
        <taxon>Xylona</taxon>
    </lineage>
</organism>